<gene>
    <name evidence="1" type="ORF">PHAVU_002G220800g</name>
</gene>
<name>V7CQN2_PHAVU</name>
<proteinExistence type="predicted"/>
<reference evidence="2" key="1">
    <citation type="journal article" date="2014" name="Nat. Genet.">
        <title>A reference genome for common bean and genome-wide analysis of dual domestications.</title>
        <authorList>
            <person name="Schmutz J."/>
            <person name="McClean P.E."/>
            <person name="Mamidi S."/>
            <person name="Wu G.A."/>
            <person name="Cannon S.B."/>
            <person name="Grimwood J."/>
            <person name="Jenkins J."/>
            <person name="Shu S."/>
            <person name="Song Q."/>
            <person name="Chavarro C."/>
            <person name="Torres-Torres M."/>
            <person name="Geffroy V."/>
            <person name="Moghaddam S.M."/>
            <person name="Gao D."/>
            <person name="Abernathy B."/>
            <person name="Barry K."/>
            <person name="Blair M."/>
            <person name="Brick M.A."/>
            <person name="Chovatia M."/>
            <person name="Gepts P."/>
            <person name="Goodstein D.M."/>
            <person name="Gonzales M."/>
            <person name="Hellsten U."/>
            <person name="Hyten D.L."/>
            <person name="Jia G."/>
            <person name="Kelly J.D."/>
            <person name="Kudrna D."/>
            <person name="Lee R."/>
            <person name="Richard M.M."/>
            <person name="Miklas P.N."/>
            <person name="Osorno J.M."/>
            <person name="Rodrigues J."/>
            <person name="Thareau V."/>
            <person name="Urrea C.A."/>
            <person name="Wang M."/>
            <person name="Yu Y."/>
            <person name="Zhang M."/>
            <person name="Wing R.A."/>
            <person name="Cregan P.B."/>
            <person name="Rokhsar D.S."/>
            <person name="Jackson S.A."/>
        </authorList>
    </citation>
    <scope>NUCLEOTIDE SEQUENCE [LARGE SCALE GENOMIC DNA]</scope>
    <source>
        <strain evidence="2">cv. G19833</strain>
    </source>
</reference>
<dbReference type="EMBL" id="CM002289">
    <property type="protein sequence ID" value="ESW31231.1"/>
    <property type="molecule type" value="Genomic_DNA"/>
</dbReference>
<dbReference type="Proteomes" id="UP000000226">
    <property type="component" value="Chromosome 2"/>
</dbReference>
<accession>V7CQN2</accession>
<evidence type="ECO:0000313" key="1">
    <source>
        <dbReference type="EMBL" id="ESW31231.1"/>
    </source>
</evidence>
<dbReference type="AlphaFoldDB" id="V7CQN2"/>
<organism evidence="1 2">
    <name type="scientific">Phaseolus vulgaris</name>
    <name type="common">Kidney bean</name>
    <name type="synonym">French bean</name>
    <dbReference type="NCBI Taxonomy" id="3885"/>
    <lineage>
        <taxon>Eukaryota</taxon>
        <taxon>Viridiplantae</taxon>
        <taxon>Streptophyta</taxon>
        <taxon>Embryophyta</taxon>
        <taxon>Tracheophyta</taxon>
        <taxon>Spermatophyta</taxon>
        <taxon>Magnoliopsida</taxon>
        <taxon>eudicotyledons</taxon>
        <taxon>Gunneridae</taxon>
        <taxon>Pentapetalae</taxon>
        <taxon>rosids</taxon>
        <taxon>fabids</taxon>
        <taxon>Fabales</taxon>
        <taxon>Fabaceae</taxon>
        <taxon>Papilionoideae</taxon>
        <taxon>50 kb inversion clade</taxon>
        <taxon>NPAAA clade</taxon>
        <taxon>indigoferoid/millettioid clade</taxon>
        <taxon>Phaseoleae</taxon>
        <taxon>Phaseolus</taxon>
    </lineage>
</organism>
<dbReference type="Gramene" id="ESW31231">
    <property type="protein sequence ID" value="ESW31231"/>
    <property type="gene ID" value="PHAVU_002G220800g"/>
</dbReference>
<keyword evidence="2" id="KW-1185">Reference proteome</keyword>
<evidence type="ECO:0000313" key="2">
    <source>
        <dbReference type="Proteomes" id="UP000000226"/>
    </source>
</evidence>
<sequence length="100" mass="11574">MSGVYYTEHSLCTRNCHRHCIQSCFSGNMGFWEVRDNHVSNTGCVSHLLLPFSFAYNLEDFKVHKKFGSHILCFFSYFQNVCGMLCCSSRNFCAFCTSQR</sequence>
<protein>
    <submittedName>
        <fullName evidence="1">Uncharacterized protein</fullName>
    </submittedName>
</protein>